<evidence type="ECO:0000313" key="1">
    <source>
        <dbReference type="EMBL" id="OBZ78110.1"/>
    </source>
</evidence>
<dbReference type="Proteomes" id="UP000092993">
    <property type="component" value="Unassembled WGS sequence"/>
</dbReference>
<dbReference type="EMBL" id="LUGG01000002">
    <property type="protein sequence ID" value="OBZ78110.1"/>
    <property type="molecule type" value="Genomic_DNA"/>
</dbReference>
<keyword evidence="2" id="KW-1185">Reference proteome</keyword>
<name>A0A1C7MMK5_GRIFR</name>
<sequence>MVVPARALRPLCDDSVRRHDWNAQGPSDDMGTRDSRTHVAQCGISEKSDLQTKIGIIVLIAHSDGGRLEIR</sequence>
<protein>
    <submittedName>
        <fullName evidence="1">Uncharacterized protein</fullName>
    </submittedName>
</protein>
<gene>
    <name evidence="1" type="ORF">A0H81_01738</name>
</gene>
<accession>A0A1C7MMK5</accession>
<evidence type="ECO:0000313" key="2">
    <source>
        <dbReference type="Proteomes" id="UP000092993"/>
    </source>
</evidence>
<dbReference type="AlphaFoldDB" id="A0A1C7MMK5"/>
<organism evidence="1 2">
    <name type="scientific">Grifola frondosa</name>
    <name type="common">Maitake</name>
    <name type="synonym">Polyporus frondosus</name>
    <dbReference type="NCBI Taxonomy" id="5627"/>
    <lineage>
        <taxon>Eukaryota</taxon>
        <taxon>Fungi</taxon>
        <taxon>Dikarya</taxon>
        <taxon>Basidiomycota</taxon>
        <taxon>Agaricomycotina</taxon>
        <taxon>Agaricomycetes</taxon>
        <taxon>Polyporales</taxon>
        <taxon>Grifolaceae</taxon>
        <taxon>Grifola</taxon>
    </lineage>
</organism>
<comment type="caution">
    <text evidence="1">The sequence shown here is derived from an EMBL/GenBank/DDBJ whole genome shotgun (WGS) entry which is preliminary data.</text>
</comment>
<reference evidence="1 2" key="1">
    <citation type="submission" date="2016-03" db="EMBL/GenBank/DDBJ databases">
        <title>Whole genome sequencing of Grifola frondosa 9006-11.</title>
        <authorList>
            <person name="Min B."/>
            <person name="Park H."/>
            <person name="Kim J.-G."/>
            <person name="Cho H."/>
            <person name="Oh Y.-L."/>
            <person name="Kong W.-S."/>
            <person name="Choi I.-G."/>
        </authorList>
    </citation>
    <scope>NUCLEOTIDE SEQUENCE [LARGE SCALE GENOMIC DNA]</scope>
    <source>
        <strain evidence="1 2">9006-11</strain>
    </source>
</reference>
<proteinExistence type="predicted"/>